<accession>A0A7H9B0U7</accession>
<evidence type="ECO:0000259" key="7">
    <source>
        <dbReference type="Pfam" id="PF17076"/>
    </source>
</evidence>
<evidence type="ECO:0000256" key="1">
    <source>
        <dbReference type="ARBA" id="ARBA00004555"/>
    </source>
</evidence>
<gene>
    <name evidence="10" type="ORF">HG535_0C03900</name>
</gene>
<feature type="region of interest" description="Disordered" evidence="6">
    <location>
        <begin position="1"/>
        <end position="62"/>
    </location>
</feature>
<evidence type="ECO:0000259" key="8">
    <source>
        <dbReference type="Pfam" id="PF22874"/>
    </source>
</evidence>
<dbReference type="Pfam" id="PF22874">
    <property type="entry name" value="SBE2_M"/>
    <property type="match status" value="1"/>
</dbReference>
<evidence type="ECO:0000313" key="10">
    <source>
        <dbReference type="EMBL" id="QLG72036.1"/>
    </source>
</evidence>
<dbReference type="GO" id="GO:0031505">
    <property type="term" value="P:fungal-type cell wall organization"/>
    <property type="evidence" value="ECO:0007669"/>
    <property type="project" value="InterPro"/>
</dbReference>
<feature type="compositionally biased region" description="Polar residues" evidence="6">
    <location>
        <begin position="175"/>
        <end position="211"/>
    </location>
</feature>
<feature type="domain" description="SBE2/SBE22 N-terminal" evidence="9">
    <location>
        <begin position="61"/>
        <end position="365"/>
    </location>
</feature>
<evidence type="ECO:0000256" key="5">
    <source>
        <dbReference type="ARBA" id="ARBA00023316"/>
    </source>
</evidence>
<evidence type="ECO:0000259" key="9">
    <source>
        <dbReference type="Pfam" id="PF22876"/>
    </source>
</evidence>
<evidence type="ECO:0000313" key="11">
    <source>
        <dbReference type="Proteomes" id="UP000509704"/>
    </source>
</evidence>
<dbReference type="EMBL" id="CP058606">
    <property type="protein sequence ID" value="QLG72036.1"/>
    <property type="molecule type" value="Genomic_DNA"/>
</dbReference>
<dbReference type="GO" id="GO:0005794">
    <property type="term" value="C:Golgi apparatus"/>
    <property type="evidence" value="ECO:0007669"/>
    <property type="project" value="UniProtKB-SubCell"/>
</dbReference>
<organism evidence="10 11">
    <name type="scientific">Zygotorulaspora mrakii</name>
    <name type="common">Zygosaccharomyces mrakii</name>
    <dbReference type="NCBI Taxonomy" id="42260"/>
    <lineage>
        <taxon>Eukaryota</taxon>
        <taxon>Fungi</taxon>
        <taxon>Dikarya</taxon>
        <taxon>Ascomycota</taxon>
        <taxon>Saccharomycotina</taxon>
        <taxon>Saccharomycetes</taxon>
        <taxon>Saccharomycetales</taxon>
        <taxon>Saccharomycetaceae</taxon>
        <taxon>Zygotorulaspora</taxon>
    </lineage>
</organism>
<keyword evidence="11" id="KW-1185">Reference proteome</keyword>
<reference evidence="10 11" key="1">
    <citation type="submission" date="2020-07" db="EMBL/GenBank/DDBJ databases">
        <title>The yeast mating-type switching endonuclease HO is a domesticated member of an unorthodox homing genetic element family.</title>
        <authorList>
            <person name="Coughlan A.Y."/>
            <person name="Lombardi L."/>
            <person name="Braun-Galleani S."/>
            <person name="Martos A.R."/>
            <person name="Galeote V."/>
            <person name="Bigey F."/>
            <person name="Dequin S."/>
            <person name="Byrne K.P."/>
            <person name="Wolfe K.H."/>
        </authorList>
    </citation>
    <scope>NUCLEOTIDE SEQUENCE [LARGE SCALE GENOMIC DNA]</scope>
    <source>
        <strain evidence="10 11">NRRL Y-6702</strain>
    </source>
</reference>
<dbReference type="Pfam" id="PF22876">
    <property type="entry name" value="SBE2_N"/>
    <property type="match status" value="1"/>
</dbReference>
<proteinExistence type="predicted"/>
<keyword evidence="3" id="KW-0653">Protein transport</keyword>
<keyword evidence="5" id="KW-0961">Cell wall biogenesis/degradation</keyword>
<dbReference type="RefSeq" id="XP_037143764.1">
    <property type="nucleotide sequence ID" value="XM_037287869.1"/>
</dbReference>
<protein>
    <submittedName>
        <fullName evidence="10">Uncharacterized protein</fullName>
    </submittedName>
</protein>
<dbReference type="Pfam" id="PF17076">
    <property type="entry name" value="SBE2_C"/>
    <property type="match status" value="1"/>
</dbReference>
<feature type="domain" description="SBE2/SBE22 middle" evidence="8">
    <location>
        <begin position="385"/>
        <end position="508"/>
    </location>
</feature>
<dbReference type="OrthoDB" id="289721at2759"/>
<feature type="region of interest" description="Disordered" evidence="6">
    <location>
        <begin position="127"/>
        <end position="211"/>
    </location>
</feature>
<dbReference type="KEGG" id="zmk:HG535_0C03900"/>
<feature type="compositionally biased region" description="Low complexity" evidence="6">
    <location>
        <begin position="48"/>
        <end position="62"/>
    </location>
</feature>
<evidence type="ECO:0000256" key="2">
    <source>
        <dbReference type="ARBA" id="ARBA00022448"/>
    </source>
</evidence>
<name>A0A7H9B0U7_ZYGMR</name>
<dbReference type="GeneID" id="59235734"/>
<dbReference type="Proteomes" id="UP000509704">
    <property type="component" value="Chromosome 3"/>
</dbReference>
<dbReference type="InterPro" id="IPR053948">
    <property type="entry name" value="SBE2/SBE22_N"/>
</dbReference>
<feature type="compositionally biased region" description="Acidic residues" evidence="6">
    <location>
        <begin position="160"/>
        <end position="169"/>
    </location>
</feature>
<evidence type="ECO:0000256" key="6">
    <source>
        <dbReference type="SAM" id="MobiDB-lite"/>
    </source>
</evidence>
<dbReference type="AlphaFoldDB" id="A0A7H9B0U7"/>
<keyword evidence="4" id="KW-0333">Golgi apparatus</keyword>
<dbReference type="InterPro" id="IPR031403">
    <property type="entry name" value="Sbe2/Sbe22_C"/>
</dbReference>
<evidence type="ECO:0000256" key="4">
    <source>
        <dbReference type="ARBA" id="ARBA00023034"/>
    </source>
</evidence>
<dbReference type="InterPro" id="IPR053949">
    <property type="entry name" value="SBE2/SBE22_M"/>
</dbReference>
<evidence type="ECO:0000256" key="3">
    <source>
        <dbReference type="ARBA" id="ARBA00022927"/>
    </source>
</evidence>
<feature type="domain" description="Sbe2/Sbe22 C-terminal" evidence="7">
    <location>
        <begin position="514"/>
        <end position="827"/>
    </location>
</feature>
<feature type="region of interest" description="Disordered" evidence="6">
    <location>
        <begin position="349"/>
        <end position="370"/>
    </location>
</feature>
<feature type="compositionally biased region" description="Basic and acidic residues" evidence="6">
    <location>
        <begin position="15"/>
        <end position="47"/>
    </location>
</feature>
<dbReference type="GO" id="GO:0015031">
    <property type="term" value="P:protein transport"/>
    <property type="evidence" value="ECO:0007669"/>
    <property type="project" value="UniProtKB-KW"/>
</dbReference>
<comment type="subcellular location">
    <subcellularLocation>
        <location evidence="1">Golgi apparatus</location>
    </subcellularLocation>
</comment>
<feature type="compositionally biased region" description="Low complexity" evidence="6">
    <location>
        <begin position="128"/>
        <end position="142"/>
    </location>
</feature>
<sequence>MIHSTKKSGSSVKLDTLREEESDNTGEKSLRGEGSRIHSLPNHEKDFSGSQKGSSSNSSVSANSKMVGLGIARRPSHNLLLNSVTCDEPVGNHNIQLGLSQPKKNFAIKNDRPISNDSIATRTSELFSSNSSDANSGNSSLDNDNEGKKLRLNGSSTEFQTEEESDETENASSYDALSSAQGNTTNSISQSLTLSHKSDNKSVLSRNSTLKSSQSQQARYFFSNGNGPHSQVSFFDSTSNFSSPLKKVGSNENGLLNLKLQSKSQPSLPATSPLFNHLNSTSAIPTKTRLTPSQRYRLRKTQNETALIKSIRNKEKYYDEQDKTLEIQEADINDSVIWNIPMASHSTSSFLMSSNPKGLKKSDSTSSIPTENKRTVYNQSISSCSFLDTYSMPTSPIPGVNKTSDFQYMQQATKNISSVYLHSSHKLSKSKLDDRTASADFLPMEFKTASDLGFEDLVLVSEDKLDVTSHSRPSWLPPKLPDERKMHEEQISKSTSMASIEQLDRNKQNEERLLKDETNRQKFILLLDRGITRNSSSASLKKIIWQTAFSSELRYQMYSEILQSEVKLITEQYMEKFEDVMNVFDKMDFPRSKEAEIEQLIEIGIKRKIAGKENVSPDLILMLKLKAISQQGLLPGDELLFHHFLLDPSFESKAQVWETVNLIQMTCFNDICKEKYDSKILNSRGIVASYLLRGDDFKDEFNPLALNSSTWWNVLERIPHTLFMWILDIIVVSNSQCFKKNPLIKENFTGKSFEYYRSKHVVTNYKILLSFILNVLLNYHFGFNDLKSLSSLDDPNFCIPVPFDHLLDMGSINSFFIRKWLHYHKKF</sequence>
<keyword evidence="2" id="KW-0813">Transport</keyword>